<organism evidence="7 8">
    <name type="scientific">Candidatus Roizmanbacteria bacterium CG07_land_8_20_14_0_80_34_15</name>
    <dbReference type="NCBI Taxonomy" id="1974849"/>
    <lineage>
        <taxon>Bacteria</taxon>
        <taxon>Candidatus Roizmaniibacteriota</taxon>
    </lineage>
</organism>
<keyword evidence="3" id="KW-0133">Cell shape</keyword>
<accession>A0A2M6YSR4</accession>
<dbReference type="InterPro" id="IPR050644">
    <property type="entry name" value="PG_Glycine_Bridge_Synth"/>
</dbReference>
<evidence type="ECO:0000256" key="6">
    <source>
        <dbReference type="ARBA" id="ARBA00023316"/>
    </source>
</evidence>
<dbReference type="GO" id="GO:0071555">
    <property type="term" value="P:cell wall organization"/>
    <property type="evidence" value="ECO:0007669"/>
    <property type="project" value="UniProtKB-KW"/>
</dbReference>
<dbReference type="Gene3D" id="3.40.630.30">
    <property type="match status" value="1"/>
</dbReference>
<dbReference type="AlphaFoldDB" id="A0A2M6YSR4"/>
<evidence type="ECO:0000256" key="3">
    <source>
        <dbReference type="ARBA" id="ARBA00022960"/>
    </source>
</evidence>
<evidence type="ECO:0000256" key="5">
    <source>
        <dbReference type="ARBA" id="ARBA00023315"/>
    </source>
</evidence>
<dbReference type="GO" id="GO:0008360">
    <property type="term" value="P:regulation of cell shape"/>
    <property type="evidence" value="ECO:0007669"/>
    <property type="project" value="UniProtKB-KW"/>
</dbReference>
<comment type="caution">
    <text evidence="7">The sequence shown here is derived from an EMBL/GenBank/DDBJ whole genome shotgun (WGS) entry which is preliminary data.</text>
</comment>
<evidence type="ECO:0000313" key="7">
    <source>
        <dbReference type="EMBL" id="PIU36485.1"/>
    </source>
</evidence>
<dbReference type="GO" id="GO:0009252">
    <property type="term" value="P:peptidoglycan biosynthetic process"/>
    <property type="evidence" value="ECO:0007669"/>
    <property type="project" value="UniProtKB-KW"/>
</dbReference>
<dbReference type="PROSITE" id="PS51191">
    <property type="entry name" value="FEMABX"/>
    <property type="match status" value="1"/>
</dbReference>
<dbReference type="Proteomes" id="UP000230184">
    <property type="component" value="Unassembled WGS sequence"/>
</dbReference>
<dbReference type="InterPro" id="IPR003447">
    <property type="entry name" value="FEMABX"/>
</dbReference>
<comment type="similarity">
    <text evidence="1">Belongs to the FemABX family.</text>
</comment>
<dbReference type="GO" id="GO:0016755">
    <property type="term" value="F:aminoacyltransferase activity"/>
    <property type="evidence" value="ECO:0007669"/>
    <property type="project" value="InterPro"/>
</dbReference>
<dbReference type="InterPro" id="IPR016181">
    <property type="entry name" value="Acyl_CoA_acyltransferase"/>
</dbReference>
<evidence type="ECO:0000256" key="1">
    <source>
        <dbReference type="ARBA" id="ARBA00009943"/>
    </source>
</evidence>
<evidence type="ECO:0000313" key="8">
    <source>
        <dbReference type="Proteomes" id="UP000230184"/>
    </source>
</evidence>
<evidence type="ECO:0008006" key="9">
    <source>
        <dbReference type="Google" id="ProtNLM"/>
    </source>
</evidence>
<dbReference type="Pfam" id="PF02388">
    <property type="entry name" value="FemAB"/>
    <property type="match status" value="2"/>
</dbReference>
<evidence type="ECO:0000256" key="2">
    <source>
        <dbReference type="ARBA" id="ARBA00022679"/>
    </source>
</evidence>
<proteinExistence type="inferred from homology"/>
<name>A0A2M6YSR4_9BACT</name>
<protein>
    <recommendedName>
        <fullName evidence="9">Peptidoglycan bridge formation protein FemAB</fullName>
    </recommendedName>
</protein>
<keyword evidence="4" id="KW-0573">Peptidoglycan synthesis</keyword>
<dbReference type="SUPFAM" id="SSF55729">
    <property type="entry name" value="Acyl-CoA N-acyltransferases (Nat)"/>
    <property type="match status" value="2"/>
</dbReference>
<keyword evidence="6" id="KW-0961">Cell wall biogenesis/degradation</keyword>
<keyword evidence="5" id="KW-0012">Acyltransferase</keyword>
<evidence type="ECO:0000256" key="4">
    <source>
        <dbReference type="ARBA" id="ARBA00022984"/>
    </source>
</evidence>
<keyword evidence="2" id="KW-0808">Transferase</keyword>
<reference evidence="8" key="1">
    <citation type="submission" date="2017-09" db="EMBL/GenBank/DDBJ databases">
        <title>Depth-based differentiation of microbial function through sediment-hosted aquifers and enrichment of novel symbionts in the deep terrestrial subsurface.</title>
        <authorList>
            <person name="Probst A.J."/>
            <person name="Ladd B."/>
            <person name="Jarett J.K."/>
            <person name="Geller-Mcgrath D.E."/>
            <person name="Sieber C.M.K."/>
            <person name="Emerson J.B."/>
            <person name="Anantharaman K."/>
            <person name="Thomas B.C."/>
            <person name="Malmstrom R."/>
            <person name="Stieglmeier M."/>
            <person name="Klingl A."/>
            <person name="Woyke T."/>
            <person name="Ryan C.M."/>
            <person name="Banfield J.F."/>
        </authorList>
    </citation>
    <scope>NUCLEOTIDE SEQUENCE [LARGE SCALE GENOMIC DNA]</scope>
</reference>
<dbReference type="PANTHER" id="PTHR36174">
    <property type="entry name" value="LIPID II:GLYCINE GLYCYLTRANSFERASE"/>
    <property type="match status" value="1"/>
</dbReference>
<dbReference type="EMBL" id="PEWY01000164">
    <property type="protein sequence ID" value="PIU36485.1"/>
    <property type="molecule type" value="Genomic_DNA"/>
</dbReference>
<dbReference type="PANTHER" id="PTHR36174:SF1">
    <property type="entry name" value="LIPID II:GLYCINE GLYCYLTRANSFERASE"/>
    <property type="match status" value="1"/>
</dbReference>
<sequence>MIKIIPDDFSSTEYNKQAFHPLQTWQWGEARKKTGVEVLRLSDGNNVFQLTIHSLHPTDLKIGYLPRSVFPSKNVLDFLIDYCKKNKIIFIKIEPNVEKSKLQVTSYKLQSSPHPLFPSWTQVLDLNKTEDELLKSFHSKTRYNIRLAEKKGVVIKEMSNKEGFEIFSKLYFETCKRQKYFGHSPKYHKIVWESMKKDLAHILIAFYNDVPLASYELFYFKNVFYYPYGGTSLEYRNLMPSNLLMWETIKLGKKLGAKKFDMWGSLGPNYEQSNDWAGFTRFKEGYSTKFVEFVGSYDLVINPILYKIYNAIYSLREIYLRFKQ</sequence>
<gene>
    <name evidence="7" type="ORF">COT02_05815</name>
</gene>